<evidence type="ECO:0000313" key="3">
    <source>
        <dbReference type="EMBL" id="WNQ12614.1"/>
    </source>
</evidence>
<dbReference type="RefSeq" id="WP_315606392.1">
    <property type="nucleotide sequence ID" value="NZ_CP130318.1"/>
</dbReference>
<proteinExistence type="predicted"/>
<gene>
    <name evidence="3" type="ORF">MJA45_06170</name>
</gene>
<keyword evidence="1" id="KW-1133">Transmembrane helix</keyword>
<dbReference type="KEGG" id="paun:MJA45_06170"/>
<dbReference type="SUPFAM" id="SSF54001">
    <property type="entry name" value="Cysteine proteinases"/>
    <property type="match status" value="1"/>
</dbReference>
<dbReference type="SMART" id="SM00460">
    <property type="entry name" value="TGc"/>
    <property type="match status" value="1"/>
</dbReference>
<reference evidence="3 4" key="1">
    <citation type="submission" date="2022-02" db="EMBL/GenBank/DDBJ databases">
        <title>Paenibacillus sp. MBLB1776 Whole Genome Shotgun Sequencing.</title>
        <authorList>
            <person name="Hwang C.Y."/>
            <person name="Cho E.-S."/>
            <person name="Seo M.-J."/>
        </authorList>
    </citation>
    <scope>NUCLEOTIDE SEQUENCE [LARGE SCALE GENOMIC DNA]</scope>
    <source>
        <strain evidence="3 4">MBLB1776</strain>
    </source>
</reference>
<dbReference type="Pfam" id="PF01841">
    <property type="entry name" value="Transglut_core"/>
    <property type="match status" value="1"/>
</dbReference>
<keyword evidence="1" id="KW-0472">Membrane</keyword>
<accession>A0AA96RIW3</accession>
<feature type="transmembrane region" description="Helical" evidence="1">
    <location>
        <begin position="41"/>
        <end position="59"/>
    </location>
</feature>
<dbReference type="Proteomes" id="UP001305702">
    <property type="component" value="Chromosome"/>
</dbReference>
<keyword evidence="1" id="KW-0812">Transmembrane</keyword>
<dbReference type="AlphaFoldDB" id="A0AA96RIW3"/>
<evidence type="ECO:0000313" key="4">
    <source>
        <dbReference type="Proteomes" id="UP001305702"/>
    </source>
</evidence>
<organism evidence="3 4">
    <name type="scientific">Paenibacillus aurantius</name>
    <dbReference type="NCBI Taxonomy" id="2918900"/>
    <lineage>
        <taxon>Bacteria</taxon>
        <taxon>Bacillati</taxon>
        <taxon>Bacillota</taxon>
        <taxon>Bacilli</taxon>
        <taxon>Bacillales</taxon>
        <taxon>Paenibacillaceae</taxon>
        <taxon>Paenibacillus</taxon>
    </lineage>
</organism>
<sequence>MAEWLKAIPPVNLLSAAIVLVVAASVIQGARRGAAGSARQLVYAAGELAATVLGILLAWKLTGWLSPQVQAWLTAKGIEVPNRELDALSQLYYTFVTGLRDFSLMRSAILFLIVYSVVKLIASRILYLLVHEGMGVATGQGRSEGGVRGFLSSLSGAILGSVAGIGRALLVIACLFVVTSLFPQSGAAQYIQKSGLYQAGATAVIKPVTGKWISEQLPVLTRSMESEFNKILQRKYEVVDANIPDNIAEAAQEVTAKAKTDEEKARALYQWIGTRVQYDYGKVDLYEQKGIWKEQTPEDTFETRKGVCIDYSRLYSVMAKSVGLESKVVTGLGYDGKGGYGPHAWNEVKLAQGWVPLDSTWVSSGLNWFNPANFDETHIRQV</sequence>
<dbReference type="PANTHER" id="PTHR46333">
    <property type="entry name" value="CYTOKINESIS PROTEIN 3"/>
    <property type="match status" value="1"/>
</dbReference>
<evidence type="ECO:0000259" key="2">
    <source>
        <dbReference type="SMART" id="SM00460"/>
    </source>
</evidence>
<feature type="transmembrane region" description="Helical" evidence="1">
    <location>
        <begin position="108"/>
        <end position="130"/>
    </location>
</feature>
<dbReference type="InterPro" id="IPR038765">
    <property type="entry name" value="Papain-like_cys_pep_sf"/>
</dbReference>
<dbReference type="Gene3D" id="3.10.620.30">
    <property type="match status" value="1"/>
</dbReference>
<evidence type="ECO:0000256" key="1">
    <source>
        <dbReference type="SAM" id="Phobius"/>
    </source>
</evidence>
<dbReference type="GO" id="GO:0005737">
    <property type="term" value="C:cytoplasm"/>
    <property type="evidence" value="ECO:0007669"/>
    <property type="project" value="TreeGrafter"/>
</dbReference>
<keyword evidence="4" id="KW-1185">Reference proteome</keyword>
<dbReference type="InterPro" id="IPR002931">
    <property type="entry name" value="Transglutaminase-like"/>
</dbReference>
<protein>
    <submittedName>
        <fullName evidence="3">Transglutaminase domain-containing protein</fullName>
    </submittedName>
</protein>
<dbReference type="InterPro" id="IPR052557">
    <property type="entry name" value="CAP/Cytokinesis_protein"/>
</dbReference>
<feature type="transmembrane region" description="Helical" evidence="1">
    <location>
        <begin position="12"/>
        <end position="29"/>
    </location>
</feature>
<name>A0AA96RIW3_9BACL</name>
<dbReference type="PANTHER" id="PTHR46333:SF2">
    <property type="entry name" value="CYTOKINESIS PROTEIN 3"/>
    <property type="match status" value="1"/>
</dbReference>
<dbReference type="EMBL" id="CP130318">
    <property type="protein sequence ID" value="WNQ12614.1"/>
    <property type="molecule type" value="Genomic_DNA"/>
</dbReference>
<feature type="domain" description="Transglutaminase-like" evidence="2">
    <location>
        <begin position="300"/>
        <end position="361"/>
    </location>
</feature>
<feature type="transmembrane region" description="Helical" evidence="1">
    <location>
        <begin position="150"/>
        <end position="178"/>
    </location>
</feature>